<reference evidence="9" key="1">
    <citation type="submission" date="2020-11" db="EMBL/GenBank/DDBJ databases">
        <authorList>
            <person name="Tran Van P."/>
        </authorList>
    </citation>
    <scope>NUCLEOTIDE SEQUENCE</scope>
</reference>
<dbReference type="InterPro" id="IPR017853">
    <property type="entry name" value="GH"/>
</dbReference>
<name>A0A7R9AA44_9CRUS</name>
<keyword evidence="5" id="KW-0378">Hydrolase</keyword>
<feature type="domain" description="MMS19 N-terminal" evidence="8">
    <location>
        <begin position="498"/>
        <end position="578"/>
    </location>
</feature>
<comment type="similarity">
    <text evidence="3">Belongs to the MET18/MMS19 family.</text>
</comment>
<dbReference type="AlphaFoldDB" id="A0A7R9AA44"/>
<dbReference type="Gene3D" id="3.20.20.80">
    <property type="entry name" value="Glycosidases"/>
    <property type="match status" value="1"/>
</dbReference>
<keyword evidence="10" id="KW-1185">Reference proteome</keyword>
<dbReference type="InterPro" id="IPR038901">
    <property type="entry name" value="HEXDC-like"/>
</dbReference>
<evidence type="ECO:0000256" key="1">
    <source>
        <dbReference type="ARBA" id="ARBA00001231"/>
    </source>
</evidence>
<dbReference type="InterPro" id="IPR015883">
    <property type="entry name" value="Glyco_hydro_20_cat"/>
</dbReference>
<evidence type="ECO:0000313" key="10">
    <source>
        <dbReference type="Proteomes" id="UP000677054"/>
    </source>
</evidence>
<evidence type="ECO:0000259" key="7">
    <source>
        <dbReference type="Pfam" id="PF12460"/>
    </source>
</evidence>
<organism evidence="9">
    <name type="scientific">Darwinula stevensoni</name>
    <dbReference type="NCBI Taxonomy" id="69355"/>
    <lineage>
        <taxon>Eukaryota</taxon>
        <taxon>Metazoa</taxon>
        <taxon>Ecdysozoa</taxon>
        <taxon>Arthropoda</taxon>
        <taxon>Crustacea</taxon>
        <taxon>Oligostraca</taxon>
        <taxon>Ostracoda</taxon>
        <taxon>Podocopa</taxon>
        <taxon>Podocopida</taxon>
        <taxon>Darwinulocopina</taxon>
        <taxon>Darwinuloidea</taxon>
        <taxon>Darwinulidae</taxon>
        <taxon>Darwinula</taxon>
    </lineage>
</organism>
<sequence>MAEVGGFGGKVEQLHFKNDVKSPVPDQPGKIFSKQIIVHFDLKGAPPKVDFIINVLQLSKSLGATGILMEWEDMFPYEGELKSVSAPNHYSLEEVNTILEAATRLGLTIIPLVQTFGHVEFALKLERFAALRELPKDPQALCPSKKDSLKLIMEVIDQTMKVHAKYNPTHLHIGCDEVFHMGECPVCRQKSRNDLFLSHVKFVAEYVVNKHSVIPIIWDDMLRQMSPIDFEAYKLGDLVEPMVWVYAEDVYRFVPPTTWDVYAQAFKNVWGASTFKGAFGETLVVPPLRRHLDNNLMWLDVFHGESPKFHEFKGIVLTGWQRYDHFAVLCELLPAGIPSLALSLLALTSGKRDRSLIEKTKQALSCASPSVSDHFSLERFPGHEFYKATRRLKSLEDSYELQMSQLRKKGWYTDYNLRNNFTAPMRINEVKWQVDSLVSEVEGTAQILHSTLSLYFDSHTVGEYLEQKVYALSSGELSLEKYVEDLGSELSNPDVAVRVQGLEKLSGTLLELGRMKEMGTSFVLGFVQAMDGEREPGCLLCAFSVFPVVAASIDAKELTEDLFEVVACYFPVDFTPNACCQRYSNQDLWGHGEEIWLILQKILFTSPDGDLTEATLAMVPALIKALCRSPLEGNPSPIFDKILSETEFPSKAYSFLLLCLQKKPDIGAAALKALKELITCLNDVQTIGTLAEHISMMLQTENSNIMIEEVCACLEKIAQKNVKCINDIILPSLMTQLQLTSGDGAEGTKLGKLLAACCMEKDPAKMAFPILSSNVCSSIMHLSECGTSMSLCSHLLAVMEDMCLSLADSNTSQLLSDFDVMECILSSFFAICEKQIPKEEVLVKGGDCIRACMLLYPSGKLEIMLSGLVSLILEGHSNGSLSWLNEGSSNVFPLKSSEQALAVLLVMEPLLCHSLLIKILKSVEQFNNLVDIICQLSFTSSVSLLENPSPRILACILNKSPADYLQRALTVVESKAKDGMNSCETLDRRKKSLNLWCWTTVAISLRSHGEASSQWLSQLIEVLDDRELGSEAAGKFSLFRNIRTKYLNQENGAIVSPLHKQRIFVTVLPHLVSGVQERQSLNHLSALSCLIEGVPSQVITQHREQVTSCLVQALKMLPEGDTLLCLNALGLILGDSAEAILPYISDTVPLLLKLASFLPSMQVRMGALKCLHSITSLETLETLQLKSQVLKDLAPCLDDKKRLVRREAANARCRWFLLGFPSSKAPWGHGASVCLFVYVGLFQEKGKGQY</sequence>
<evidence type="ECO:0000256" key="4">
    <source>
        <dbReference type="ARBA" id="ARBA00012663"/>
    </source>
</evidence>
<dbReference type="InterPro" id="IPR029240">
    <property type="entry name" value="MMS19_N"/>
</dbReference>
<dbReference type="PANTHER" id="PTHR21040">
    <property type="entry name" value="BCDNA.GH04120"/>
    <property type="match status" value="1"/>
</dbReference>
<dbReference type="GO" id="GO:0004563">
    <property type="term" value="F:beta-N-acetylhexosaminidase activity"/>
    <property type="evidence" value="ECO:0007669"/>
    <property type="project" value="UniProtKB-EC"/>
</dbReference>
<evidence type="ECO:0000259" key="8">
    <source>
        <dbReference type="Pfam" id="PF14500"/>
    </source>
</evidence>
<comment type="catalytic activity">
    <reaction evidence="1">
        <text>Hydrolysis of terminal non-reducing N-acetyl-D-hexosamine residues in N-acetyl-beta-D-hexosaminides.</text>
        <dbReference type="EC" id="3.2.1.52"/>
    </reaction>
</comment>
<dbReference type="Pfam" id="PF14500">
    <property type="entry name" value="MMS19_N"/>
    <property type="match status" value="1"/>
</dbReference>
<dbReference type="GO" id="GO:0005975">
    <property type="term" value="P:carbohydrate metabolic process"/>
    <property type="evidence" value="ECO:0007669"/>
    <property type="project" value="InterPro"/>
</dbReference>
<feature type="domain" description="MMS19 C-terminal" evidence="7">
    <location>
        <begin position="754"/>
        <end position="1175"/>
    </location>
</feature>
<accession>A0A7R9AA44</accession>
<dbReference type="EC" id="3.2.1.52" evidence="4"/>
<proteinExistence type="inferred from homology"/>
<dbReference type="Proteomes" id="UP000677054">
    <property type="component" value="Unassembled WGS sequence"/>
</dbReference>
<dbReference type="SUPFAM" id="SSF51445">
    <property type="entry name" value="(Trans)glycosidases"/>
    <property type="match status" value="1"/>
</dbReference>
<dbReference type="InterPro" id="IPR011989">
    <property type="entry name" value="ARM-like"/>
</dbReference>
<evidence type="ECO:0000256" key="5">
    <source>
        <dbReference type="ARBA" id="ARBA00022801"/>
    </source>
</evidence>
<evidence type="ECO:0000313" key="9">
    <source>
        <dbReference type="EMBL" id="CAD7250208.1"/>
    </source>
</evidence>
<gene>
    <name evidence="9" type="ORF">DSTB1V02_LOCUS9990</name>
</gene>
<feature type="domain" description="Glycoside hydrolase family 20 catalytic" evidence="6">
    <location>
        <begin position="86"/>
        <end position="226"/>
    </location>
</feature>
<dbReference type="InterPro" id="IPR024687">
    <property type="entry name" value="MMS19_C"/>
</dbReference>
<dbReference type="Gene3D" id="1.25.10.10">
    <property type="entry name" value="Leucine-rich Repeat Variant"/>
    <property type="match status" value="1"/>
</dbReference>
<comment type="similarity">
    <text evidence="2">Belongs to the glycosyl hydrolase 20 family.</text>
</comment>
<evidence type="ECO:0000259" key="6">
    <source>
        <dbReference type="Pfam" id="PF00728"/>
    </source>
</evidence>
<evidence type="ECO:0000256" key="3">
    <source>
        <dbReference type="ARBA" id="ARBA00009340"/>
    </source>
</evidence>
<dbReference type="SUPFAM" id="SSF48371">
    <property type="entry name" value="ARM repeat"/>
    <property type="match status" value="1"/>
</dbReference>
<dbReference type="InterPro" id="IPR016024">
    <property type="entry name" value="ARM-type_fold"/>
</dbReference>
<dbReference type="CDD" id="cd06565">
    <property type="entry name" value="GH20_GcnA-like"/>
    <property type="match status" value="1"/>
</dbReference>
<dbReference type="EMBL" id="CAJPEV010002720">
    <property type="protein sequence ID" value="CAG0897836.1"/>
    <property type="molecule type" value="Genomic_DNA"/>
</dbReference>
<protein>
    <recommendedName>
        <fullName evidence="4">beta-N-acetylhexosaminidase</fullName>
        <ecNumber evidence="4">3.2.1.52</ecNumber>
    </recommendedName>
</protein>
<dbReference type="Pfam" id="PF00728">
    <property type="entry name" value="Glyco_hydro_20"/>
    <property type="match status" value="1"/>
</dbReference>
<dbReference type="EMBL" id="LR902237">
    <property type="protein sequence ID" value="CAD7250208.1"/>
    <property type="molecule type" value="Genomic_DNA"/>
</dbReference>
<dbReference type="PANTHER" id="PTHR21040:SF8">
    <property type="entry name" value="BCDNA.GH04120"/>
    <property type="match status" value="1"/>
</dbReference>
<dbReference type="Pfam" id="PF12460">
    <property type="entry name" value="MMS19_C"/>
    <property type="match status" value="1"/>
</dbReference>
<dbReference type="OrthoDB" id="10023921at2759"/>
<evidence type="ECO:0000256" key="2">
    <source>
        <dbReference type="ARBA" id="ARBA00006285"/>
    </source>
</evidence>